<protein>
    <recommendedName>
        <fullName evidence="3">Jerky protein-like</fullName>
    </recommendedName>
</protein>
<evidence type="ECO:0000313" key="1">
    <source>
        <dbReference type="EMBL" id="KPJ17522.1"/>
    </source>
</evidence>
<sequence length="180" mass="20955">MVQETISTFLSMSEIKDAIFSLAQCWDHVSSSLIEKSWKPLWPEKINSTEDRSEENDDFDVEDDLPLSLLRNRGYTEETISTFLSMSEEENCTDPITDDQIITQITQENDESLAEDYFASNVKKITHSQAISSLNTCLEWAEENDLSLSEKMMLRNLRDKAFFWSINRTRQTKIDQFMTK</sequence>
<evidence type="ECO:0000313" key="2">
    <source>
        <dbReference type="Proteomes" id="UP000053240"/>
    </source>
</evidence>
<proteinExistence type="predicted"/>
<evidence type="ECO:0008006" key="3">
    <source>
        <dbReference type="Google" id="ProtNLM"/>
    </source>
</evidence>
<dbReference type="InParanoid" id="A0A0N1IBA6"/>
<organism evidence="1 2">
    <name type="scientific">Papilio machaon</name>
    <name type="common">Old World swallowtail butterfly</name>
    <dbReference type="NCBI Taxonomy" id="76193"/>
    <lineage>
        <taxon>Eukaryota</taxon>
        <taxon>Metazoa</taxon>
        <taxon>Ecdysozoa</taxon>
        <taxon>Arthropoda</taxon>
        <taxon>Hexapoda</taxon>
        <taxon>Insecta</taxon>
        <taxon>Pterygota</taxon>
        <taxon>Neoptera</taxon>
        <taxon>Endopterygota</taxon>
        <taxon>Lepidoptera</taxon>
        <taxon>Glossata</taxon>
        <taxon>Ditrysia</taxon>
        <taxon>Papilionoidea</taxon>
        <taxon>Papilionidae</taxon>
        <taxon>Papilioninae</taxon>
        <taxon>Papilio</taxon>
    </lineage>
</organism>
<accession>A0A0N1IBA6</accession>
<dbReference type="Proteomes" id="UP000053240">
    <property type="component" value="Unassembled WGS sequence"/>
</dbReference>
<dbReference type="AlphaFoldDB" id="A0A0N1IBA6"/>
<name>A0A0N1IBA6_PAPMA</name>
<dbReference type="EMBL" id="KQ460130">
    <property type="protein sequence ID" value="KPJ17522.1"/>
    <property type="molecule type" value="Genomic_DNA"/>
</dbReference>
<reference evidence="1 2" key="1">
    <citation type="journal article" date="2015" name="Nat. Commun.">
        <title>Outbred genome sequencing and CRISPR/Cas9 gene editing in butterflies.</title>
        <authorList>
            <person name="Li X."/>
            <person name="Fan D."/>
            <person name="Zhang W."/>
            <person name="Liu G."/>
            <person name="Zhang L."/>
            <person name="Zhao L."/>
            <person name="Fang X."/>
            <person name="Chen L."/>
            <person name="Dong Y."/>
            <person name="Chen Y."/>
            <person name="Ding Y."/>
            <person name="Zhao R."/>
            <person name="Feng M."/>
            <person name="Zhu Y."/>
            <person name="Feng Y."/>
            <person name="Jiang X."/>
            <person name="Zhu D."/>
            <person name="Xiang H."/>
            <person name="Feng X."/>
            <person name="Li S."/>
            <person name="Wang J."/>
            <person name="Zhang G."/>
            <person name="Kronforst M.R."/>
            <person name="Wang W."/>
        </authorList>
    </citation>
    <scope>NUCLEOTIDE SEQUENCE [LARGE SCALE GENOMIC DNA]</scope>
    <source>
        <strain evidence="1">Ya'a_city_454_Pm</strain>
        <tissue evidence="1">Whole body</tissue>
    </source>
</reference>
<gene>
    <name evidence="1" type="ORF">RR48_01856</name>
</gene>
<keyword evidence="2" id="KW-1185">Reference proteome</keyword>